<organism evidence="2">
    <name type="scientific">Micrurus surinamensis</name>
    <name type="common">Surinam coral snake</name>
    <dbReference type="NCBI Taxonomy" id="129470"/>
    <lineage>
        <taxon>Eukaryota</taxon>
        <taxon>Metazoa</taxon>
        <taxon>Chordata</taxon>
        <taxon>Craniata</taxon>
        <taxon>Vertebrata</taxon>
        <taxon>Euteleostomi</taxon>
        <taxon>Lepidosauria</taxon>
        <taxon>Squamata</taxon>
        <taxon>Bifurcata</taxon>
        <taxon>Unidentata</taxon>
        <taxon>Episquamata</taxon>
        <taxon>Toxicofera</taxon>
        <taxon>Serpentes</taxon>
        <taxon>Colubroidea</taxon>
        <taxon>Elapidae</taxon>
        <taxon>Elapinae</taxon>
        <taxon>Micrurus</taxon>
    </lineage>
</organism>
<feature type="compositionally biased region" description="Low complexity" evidence="1">
    <location>
        <begin position="17"/>
        <end position="26"/>
    </location>
</feature>
<dbReference type="AlphaFoldDB" id="A0A2D4P8T7"/>
<feature type="region of interest" description="Disordered" evidence="1">
    <location>
        <begin position="1"/>
        <end position="54"/>
    </location>
</feature>
<evidence type="ECO:0000313" key="2">
    <source>
        <dbReference type="EMBL" id="LAB53556.1"/>
    </source>
</evidence>
<name>A0A2D4P8T7_MICSU</name>
<evidence type="ECO:0000256" key="1">
    <source>
        <dbReference type="SAM" id="MobiDB-lite"/>
    </source>
</evidence>
<sequence>MHPPLPEDFRPEEELENLPLEGVEGVSLLSDISPEEDQEDLTPRGMSDDEDLAPDQPVFTGLFKPQLFRSLLYKAKNTACLSKPPPAPTSEQPEAADDLIFTQPVSEVETVPVPQMFSDLINKQ</sequence>
<protein>
    <submittedName>
        <fullName evidence="2">Uncharacterized protein</fullName>
    </submittedName>
</protein>
<accession>A0A2D4P8T7</accession>
<reference evidence="2" key="1">
    <citation type="submission" date="2017-07" db="EMBL/GenBank/DDBJ databases">
        <authorList>
            <person name="Mikheyev A."/>
            <person name="Grau M."/>
        </authorList>
    </citation>
    <scope>NUCLEOTIDE SEQUENCE</scope>
    <source>
        <tissue evidence="2">Venom_gland</tissue>
    </source>
</reference>
<dbReference type="EMBL" id="IACN01051246">
    <property type="protein sequence ID" value="LAB53556.1"/>
    <property type="molecule type" value="Transcribed_RNA"/>
</dbReference>
<reference evidence="2" key="2">
    <citation type="submission" date="2017-11" db="EMBL/GenBank/DDBJ databases">
        <title>Coralsnake Venomics: Analyses of Venom Gland Transcriptomes and Proteomes of Six Brazilian Taxa.</title>
        <authorList>
            <person name="Aird S.D."/>
            <person name="Jorge da Silva N."/>
            <person name="Qiu L."/>
            <person name="Villar-Briones A."/>
            <person name="Aparecida-Saddi V."/>
            <person name="Campos-Telles M.P."/>
            <person name="Grau M."/>
            <person name="Mikheyev A.S."/>
        </authorList>
    </citation>
    <scope>NUCLEOTIDE SEQUENCE</scope>
    <source>
        <tissue evidence="2">Venom_gland</tissue>
    </source>
</reference>
<proteinExistence type="predicted"/>